<proteinExistence type="predicted"/>
<evidence type="ECO:0000313" key="2">
    <source>
        <dbReference type="Proteomes" id="UP001231649"/>
    </source>
</evidence>
<dbReference type="Proteomes" id="UP001231649">
    <property type="component" value="Chromosome 9"/>
</dbReference>
<evidence type="ECO:0000313" key="1">
    <source>
        <dbReference type="EMBL" id="KAJ8728020.1"/>
    </source>
</evidence>
<protein>
    <submittedName>
        <fullName evidence="1">Uncharacterized protein</fullName>
    </submittedName>
</protein>
<sequence>MAEGRQAQYLVAAAVSVAAMVVGILLAWSTPVIPKFHNNETTINITDKEISWMAAIASPGFMAGSLVTRYISDMFGRRAVILSSAGPMIIATMIILNTTTVWCLYVTRFLWGAGNGMIITVSAMYLAEVSDPEIRGRATSSIRYMTNFGSFLIMSVGPFVSYHTISYTLLVLPICYFVACCFIPESPYYLLKKGKFNAARASLVRLSGNKDAKVIDSRLSAMGVAVKKDMRRSGSLKELFIGKQYRKALIICIGLKTFQIMSGSLAIQQYLGQIVQESEADVKVSTVLIIYGAVKFIVGIFSSMIMDKAGRRPLIIYSFFSTGIFHIVVATYFLIQPNSSPYYNYIPFIGLVFTCIISVLGYDSAVFVINAEIFPLNVKSVAMTLQNILGGFLNFLSVKGYQEMKDATGLAGVFGFYACMAIVGAIFSYFLATETKGKSLKEIQVELQGDLYDEVDEKTKIDMVKKDEKETELKELTRDFT</sequence>
<accession>A0ACC2QWY4</accession>
<organism evidence="1 2">
    <name type="scientific">Mythimna loreyi</name>
    <dbReference type="NCBI Taxonomy" id="667449"/>
    <lineage>
        <taxon>Eukaryota</taxon>
        <taxon>Metazoa</taxon>
        <taxon>Ecdysozoa</taxon>
        <taxon>Arthropoda</taxon>
        <taxon>Hexapoda</taxon>
        <taxon>Insecta</taxon>
        <taxon>Pterygota</taxon>
        <taxon>Neoptera</taxon>
        <taxon>Endopterygota</taxon>
        <taxon>Lepidoptera</taxon>
        <taxon>Glossata</taxon>
        <taxon>Ditrysia</taxon>
        <taxon>Noctuoidea</taxon>
        <taxon>Noctuidae</taxon>
        <taxon>Noctuinae</taxon>
        <taxon>Hadenini</taxon>
        <taxon>Mythimna</taxon>
    </lineage>
</organism>
<comment type="caution">
    <text evidence="1">The sequence shown here is derived from an EMBL/GenBank/DDBJ whole genome shotgun (WGS) entry which is preliminary data.</text>
</comment>
<reference evidence="1" key="1">
    <citation type="submission" date="2023-03" db="EMBL/GenBank/DDBJ databases">
        <title>Chromosome-level genomes of two armyworms, Mythimna separata and Mythimna loreyi, provide insights into the biosynthesis and reception of sex pheromones.</title>
        <authorList>
            <person name="Zhao H."/>
        </authorList>
    </citation>
    <scope>NUCLEOTIDE SEQUENCE</scope>
    <source>
        <strain evidence="1">BeijingLab</strain>
    </source>
</reference>
<keyword evidence="2" id="KW-1185">Reference proteome</keyword>
<dbReference type="EMBL" id="CM056785">
    <property type="protein sequence ID" value="KAJ8728020.1"/>
    <property type="molecule type" value="Genomic_DNA"/>
</dbReference>
<name>A0ACC2QWY4_9NEOP</name>
<gene>
    <name evidence="1" type="ORF">PYW08_016405</name>
</gene>